<name>A0A9N9BQS1_9GLOM</name>
<dbReference type="SUPFAM" id="SSF53448">
    <property type="entry name" value="Nucleotide-diphospho-sugar transferases"/>
    <property type="match status" value="1"/>
</dbReference>
<dbReference type="Proteomes" id="UP000789342">
    <property type="component" value="Unassembled WGS sequence"/>
</dbReference>
<dbReference type="Gene3D" id="3.90.550.10">
    <property type="entry name" value="Spore Coat Polysaccharide Biosynthesis Protein SpsA, Chain A"/>
    <property type="match status" value="1"/>
</dbReference>
<dbReference type="OrthoDB" id="2363755at2759"/>
<proteinExistence type="predicted"/>
<keyword evidence="2" id="KW-1185">Reference proteome</keyword>
<evidence type="ECO:0000313" key="2">
    <source>
        <dbReference type="Proteomes" id="UP000789342"/>
    </source>
</evidence>
<dbReference type="AlphaFoldDB" id="A0A9N9BQS1"/>
<comment type="caution">
    <text evidence="1">The sequence shown here is derived from an EMBL/GenBank/DDBJ whole genome shotgun (WGS) entry which is preliminary data.</text>
</comment>
<dbReference type="EMBL" id="CAJVPV010004473">
    <property type="protein sequence ID" value="CAG8574047.1"/>
    <property type="molecule type" value="Genomic_DNA"/>
</dbReference>
<gene>
    <name evidence="1" type="ORF">AMORRO_LOCUS6608</name>
</gene>
<sequence>MTGSIFKIRVTAQEIYHGLKALWFNKSSYCYHLPLRFWDRLVITFLKITALIFYYSNWKFEENQDTQLKLLSIGMSVEEFKEKFLVLRNDERKIWKNTTVAVVVPIYLTSKTSLSQTRAMLECLATQTILPVVVVVIDDASPFEYKFDEICPSTFITIMYEKLKVKVGLSSARSHGIKIAFEADPSLIMFTEMNCRPCESWIESAIEHFEKNRKERGCCMILSGLTSPLGETYFDLYHFIFGTSNGLYVPSDKSLLYGLTCNLCVPVQILNAINFDEDFKDGVFGDVEFCIRARKLFDAKPWLVERMRVHYDFAYLPPDMGLWKPFTHSIENYVMFCLQFRKYGEWEPLLLAKHNEYSSWKSGLHAIHLK</sequence>
<reference evidence="1" key="1">
    <citation type="submission" date="2021-06" db="EMBL/GenBank/DDBJ databases">
        <authorList>
            <person name="Kallberg Y."/>
            <person name="Tangrot J."/>
            <person name="Rosling A."/>
        </authorList>
    </citation>
    <scope>NUCLEOTIDE SEQUENCE</scope>
    <source>
        <strain evidence="1">CL551</strain>
    </source>
</reference>
<organism evidence="1 2">
    <name type="scientific">Acaulospora morrowiae</name>
    <dbReference type="NCBI Taxonomy" id="94023"/>
    <lineage>
        <taxon>Eukaryota</taxon>
        <taxon>Fungi</taxon>
        <taxon>Fungi incertae sedis</taxon>
        <taxon>Mucoromycota</taxon>
        <taxon>Glomeromycotina</taxon>
        <taxon>Glomeromycetes</taxon>
        <taxon>Diversisporales</taxon>
        <taxon>Acaulosporaceae</taxon>
        <taxon>Acaulospora</taxon>
    </lineage>
</organism>
<dbReference type="InterPro" id="IPR029044">
    <property type="entry name" value="Nucleotide-diphossugar_trans"/>
</dbReference>
<accession>A0A9N9BQS1</accession>
<protein>
    <submittedName>
        <fullName evidence="1">14595_t:CDS:1</fullName>
    </submittedName>
</protein>
<evidence type="ECO:0000313" key="1">
    <source>
        <dbReference type="EMBL" id="CAG8574047.1"/>
    </source>
</evidence>